<evidence type="ECO:0000256" key="1">
    <source>
        <dbReference type="SAM" id="SignalP"/>
    </source>
</evidence>
<reference evidence="2 3" key="1">
    <citation type="journal article" date="2011" name="Nature">
        <title>A high-resolution map of human evolutionary constraint using 29 mammals.</title>
        <authorList>
            <person name="Lindblad-Toh K."/>
            <person name="Garber M."/>
            <person name="Zuk O."/>
            <person name="Lin M.F."/>
            <person name="Parker B.J."/>
            <person name="Washietl S."/>
            <person name="Kheradpour P."/>
            <person name="Ernst J."/>
            <person name="Jordan G."/>
            <person name="Mauceli E."/>
            <person name="Ward L.D."/>
            <person name="Lowe C.B."/>
            <person name="Holloway A.K."/>
            <person name="Clamp M."/>
            <person name="Gnerre S."/>
            <person name="Alfoldi J."/>
            <person name="Beal K."/>
            <person name="Chang J."/>
            <person name="Clawson H."/>
            <person name="Cuff J."/>
            <person name="Di Palma F."/>
            <person name="Fitzgerald S."/>
            <person name="Flicek P."/>
            <person name="Guttman M."/>
            <person name="Hubisz M.J."/>
            <person name="Jaffe D.B."/>
            <person name="Jungreis I."/>
            <person name="Kent W.J."/>
            <person name="Kostka D."/>
            <person name="Lara M."/>
            <person name="Martins A.L."/>
            <person name="Massingham T."/>
            <person name="Moltke I."/>
            <person name="Raney B.J."/>
            <person name="Rasmussen M.D."/>
            <person name="Robinson J."/>
            <person name="Stark A."/>
            <person name="Vilella A.J."/>
            <person name="Wen J."/>
            <person name="Xie X."/>
            <person name="Zody M.C."/>
            <person name="Baldwin J."/>
            <person name="Bloom T."/>
            <person name="Chin C.W."/>
            <person name="Heiman D."/>
            <person name="Nicol R."/>
            <person name="Nusbaum C."/>
            <person name="Young S."/>
            <person name="Wilkinson J."/>
            <person name="Worley K.C."/>
            <person name="Kovar C.L."/>
            <person name="Muzny D.M."/>
            <person name="Gibbs R.A."/>
            <person name="Cree A."/>
            <person name="Dihn H.H."/>
            <person name="Fowler G."/>
            <person name="Jhangiani S."/>
            <person name="Joshi V."/>
            <person name="Lee S."/>
            <person name="Lewis L.R."/>
            <person name="Nazareth L.V."/>
            <person name="Okwuonu G."/>
            <person name="Santibanez J."/>
            <person name="Warren W.C."/>
            <person name="Mardis E.R."/>
            <person name="Weinstock G.M."/>
            <person name="Wilson R.K."/>
            <person name="Delehaunty K."/>
            <person name="Dooling D."/>
            <person name="Fronik C."/>
            <person name="Fulton L."/>
            <person name="Fulton B."/>
            <person name="Graves T."/>
            <person name="Minx P."/>
            <person name="Sodergren E."/>
            <person name="Birney E."/>
            <person name="Margulies E.H."/>
            <person name="Herrero J."/>
            <person name="Green E.D."/>
            <person name="Haussler D."/>
            <person name="Siepel A."/>
            <person name="Goldman N."/>
            <person name="Pollard K.S."/>
            <person name="Pedersen J.S."/>
            <person name="Lander E.S."/>
            <person name="Kellis M."/>
        </authorList>
    </citation>
    <scope>NUCLEOTIDE SEQUENCE [LARGE SCALE GENOMIC DNA]</scope>
    <source>
        <strain evidence="3">Thorbecke</strain>
    </source>
</reference>
<dbReference type="GeneTree" id="ENSGT00940000160114"/>
<dbReference type="Bgee" id="ENSOCUG00000026208">
    <property type="expression patterns" value="Expressed in aorta and 17 other cell types or tissues"/>
</dbReference>
<evidence type="ECO:0000313" key="2">
    <source>
        <dbReference type="Ensembl" id="ENSOCUP00000047499.1"/>
    </source>
</evidence>
<keyword evidence="1" id="KW-0732">Signal</keyword>
<keyword evidence="3" id="KW-1185">Reference proteome</keyword>
<sequence length="86" mass="9581">MSSNKEQRSAVFVVLFALVTILILYSSSSANEVFHYGSLRGRSHRPVNFKKWDIANAYIPLLGNKGEVPFVAEHWLVYHGDSGGTV</sequence>
<feature type="chain" id="PRO_5023836336" evidence="1">
    <location>
        <begin position="31"/>
        <end position="86"/>
    </location>
</feature>
<accession>A0A5F9DPR7</accession>
<organism evidence="2 3">
    <name type="scientific">Oryctolagus cuniculus</name>
    <name type="common">Rabbit</name>
    <dbReference type="NCBI Taxonomy" id="9986"/>
    <lineage>
        <taxon>Eukaryota</taxon>
        <taxon>Metazoa</taxon>
        <taxon>Chordata</taxon>
        <taxon>Craniata</taxon>
        <taxon>Vertebrata</taxon>
        <taxon>Euteleostomi</taxon>
        <taxon>Mammalia</taxon>
        <taxon>Eutheria</taxon>
        <taxon>Euarchontoglires</taxon>
        <taxon>Glires</taxon>
        <taxon>Lagomorpha</taxon>
        <taxon>Leporidae</taxon>
        <taxon>Oryctolagus</taxon>
    </lineage>
</organism>
<protein>
    <submittedName>
        <fullName evidence="2">ST6 N-acetylgalactosaminide alpha-2,6-sialyltransferase 6</fullName>
    </submittedName>
</protein>
<evidence type="ECO:0000313" key="3">
    <source>
        <dbReference type="Proteomes" id="UP000001811"/>
    </source>
</evidence>
<feature type="signal peptide" evidence="1">
    <location>
        <begin position="1"/>
        <end position="30"/>
    </location>
</feature>
<name>A0A5F9DPR7_RABIT</name>
<dbReference type="Ensembl" id="ENSOCUT00000053739.1">
    <property type="protein sequence ID" value="ENSOCUP00000047499.1"/>
    <property type="gene ID" value="ENSOCUG00000026208.2"/>
</dbReference>
<proteinExistence type="predicted"/>
<gene>
    <name evidence="2" type="primary">ST6GALNAC6</name>
</gene>
<dbReference type="Proteomes" id="UP000001811">
    <property type="component" value="Unplaced"/>
</dbReference>
<reference evidence="2" key="2">
    <citation type="submission" date="2025-08" db="UniProtKB">
        <authorList>
            <consortium name="Ensembl"/>
        </authorList>
    </citation>
    <scope>IDENTIFICATION</scope>
    <source>
        <strain evidence="2">Thorbecke</strain>
    </source>
</reference>
<dbReference type="AlphaFoldDB" id="A0A5F9DPR7"/>
<reference evidence="2" key="3">
    <citation type="submission" date="2025-09" db="UniProtKB">
        <authorList>
            <consortium name="Ensembl"/>
        </authorList>
    </citation>
    <scope>IDENTIFICATION</scope>
    <source>
        <strain evidence="2">Thorbecke</strain>
    </source>
</reference>